<evidence type="ECO:0000256" key="1">
    <source>
        <dbReference type="ARBA" id="ARBA00022679"/>
    </source>
</evidence>
<protein>
    <recommendedName>
        <fullName evidence="5">UBC core domain-containing protein</fullName>
    </recommendedName>
</protein>
<dbReference type="CDD" id="cd23804">
    <property type="entry name" value="UBCc_UBE2S"/>
    <property type="match status" value="1"/>
</dbReference>
<dbReference type="Proteomes" id="UP001141434">
    <property type="component" value="Unassembled WGS sequence"/>
</dbReference>
<dbReference type="GeneID" id="81396323"/>
<dbReference type="PANTHER" id="PTHR24068">
    <property type="entry name" value="UBIQUITIN-CONJUGATING ENZYME E2"/>
    <property type="match status" value="1"/>
</dbReference>
<dbReference type="AlphaFoldDB" id="A0A9W9K4F5"/>
<dbReference type="PROSITE" id="PS00183">
    <property type="entry name" value="UBC_1"/>
    <property type="match status" value="1"/>
</dbReference>
<gene>
    <name evidence="6" type="ORF">NUU61_006627</name>
</gene>
<dbReference type="InterPro" id="IPR016135">
    <property type="entry name" value="UBQ-conjugating_enzyme/RWD"/>
</dbReference>
<dbReference type="InterPro" id="IPR000608">
    <property type="entry name" value="UBC"/>
</dbReference>
<sequence length="453" mass="48172">MVSNLRRLAADHAALHSANLPPYYLLPPDDGRSSSDDLSHLTVLLTGPPGTPYSQGLWRLRLKMPDDYPNSPPKATFTTRIWHPNVEELTGAVCVDTLKRDWKPKLTLRDVLVTISCLLIYPNPDSALNSAAGSLLQEDYEAFSHQAKLMTSIHARIPSDLQASVTEATMRGEDAGSADQEKDDTRVAHPRKQRRIQNGTNRSADHAAQPPQDPPATDDMSDSGNDDPSKENDPSLSPSPVKLAPPSPRKNALGKRPLSVLSMPGPEDADADMMLVDSDSESESQVMNSEKNISANTAPAHPSASPRRKSPKLSSFTRGAHPLSSSRMRDDLLIYEDLPETSILAVSRRSSGNGKENCDAVGLALGLKDKRGHSATKAAGHGNTSLSAGYAQPLSASSSSSSASLYSSSSSTAAGSSTSSSSLKASKKSVAGARKVSSSAVAKVKPRIGVRRL</sequence>
<keyword evidence="2" id="KW-0833">Ubl conjugation pathway</keyword>
<dbReference type="FunFam" id="3.10.110.10:FF:000077">
    <property type="entry name" value="Ubiquitin conjugating enzyme E2"/>
    <property type="match status" value="1"/>
</dbReference>
<feature type="compositionally biased region" description="Low complexity" evidence="4">
    <location>
        <begin position="206"/>
        <end position="218"/>
    </location>
</feature>
<dbReference type="GO" id="GO:0016740">
    <property type="term" value="F:transferase activity"/>
    <property type="evidence" value="ECO:0007669"/>
    <property type="project" value="UniProtKB-KW"/>
</dbReference>
<dbReference type="InterPro" id="IPR023313">
    <property type="entry name" value="UBQ-conjugating_AS"/>
</dbReference>
<feature type="compositionally biased region" description="Basic and acidic residues" evidence="4">
    <location>
        <begin position="170"/>
        <end position="187"/>
    </location>
</feature>
<accession>A0A9W9K4F5</accession>
<evidence type="ECO:0000256" key="4">
    <source>
        <dbReference type="SAM" id="MobiDB-lite"/>
    </source>
</evidence>
<organism evidence="6 7">
    <name type="scientific">Penicillium alfredii</name>
    <dbReference type="NCBI Taxonomy" id="1506179"/>
    <lineage>
        <taxon>Eukaryota</taxon>
        <taxon>Fungi</taxon>
        <taxon>Dikarya</taxon>
        <taxon>Ascomycota</taxon>
        <taxon>Pezizomycotina</taxon>
        <taxon>Eurotiomycetes</taxon>
        <taxon>Eurotiomycetidae</taxon>
        <taxon>Eurotiales</taxon>
        <taxon>Aspergillaceae</taxon>
        <taxon>Penicillium</taxon>
    </lineage>
</organism>
<evidence type="ECO:0000313" key="7">
    <source>
        <dbReference type="Proteomes" id="UP001141434"/>
    </source>
</evidence>
<evidence type="ECO:0000256" key="2">
    <source>
        <dbReference type="ARBA" id="ARBA00022786"/>
    </source>
</evidence>
<comment type="caution">
    <text evidence="6">The sequence shown here is derived from an EMBL/GenBank/DDBJ whole genome shotgun (WGS) entry which is preliminary data.</text>
</comment>
<feature type="compositionally biased region" description="Polar residues" evidence="4">
    <location>
        <begin position="283"/>
        <end position="297"/>
    </location>
</feature>
<keyword evidence="1" id="KW-0808">Transferase</keyword>
<feature type="compositionally biased region" description="Basic residues" evidence="4">
    <location>
        <begin position="444"/>
        <end position="453"/>
    </location>
</feature>
<feature type="compositionally biased region" description="Low complexity" evidence="4">
    <location>
        <begin position="394"/>
        <end position="424"/>
    </location>
</feature>
<evidence type="ECO:0000256" key="3">
    <source>
        <dbReference type="PROSITE-ProRule" id="PRU10133"/>
    </source>
</evidence>
<proteinExistence type="predicted"/>
<keyword evidence="7" id="KW-1185">Reference proteome</keyword>
<feature type="region of interest" description="Disordered" evidence="4">
    <location>
        <begin position="170"/>
        <end position="330"/>
    </location>
</feature>
<dbReference type="RefSeq" id="XP_056509954.1">
    <property type="nucleotide sequence ID" value="XM_056657154.1"/>
</dbReference>
<evidence type="ECO:0000313" key="6">
    <source>
        <dbReference type="EMBL" id="KAJ5091757.1"/>
    </source>
</evidence>
<reference evidence="6" key="2">
    <citation type="journal article" date="2023" name="IMA Fungus">
        <title>Comparative genomic study of the Penicillium genus elucidates a diverse pangenome and 15 lateral gene transfer events.</title>
        <authorList>
            <person name="Petersen C."/>
            <person name="Sorensen T."/>
            <person name="Nielsen M.R."/>
            <person name="Sondergaard T.E."/>
            <person name="Sorensen J.L."/>
            <person name="Fitzpatrick D.A."/>
            <person name="Frisvad J.C."/>
            <person name="Nielsen K.L."/>
        </authorList>
    </citation>
    <scope>NUCLEOTIDE SEQUENCE</scope>
    <source>
        <strain evidence="6">IBT 34128</strain>
    </source>
</reference>
<dbReference type="PROSITE" id="PS50127">
    <property type="entry name" value="UBC_2"/>
    <property type="match status" value="1"/>
</dbReference>
<name>A0A9W9K4F5_9EURO</name>
<dbReference type="Pfam" id="PF00179">
    <property type="entry name" value="UQ_con"/>
    <property type="match status" value="1"/>
</dbReference>
<reference evidence="6" key="1">
    <citation type="submission" date="2022-11" db="EMBL/GenBank/DDBJ databases">
        <authorList>
            <person name="Petersen C."/>
        </authorList>
    </citation>
    <scope>NUCLEOTIDE SEQUENCE</scope>
    <source>
        <strain evidence="6">IBT 34128</strain>
    </source>
</reference>
<evidence type="ECO:0000259" key="5">
    <source>
        <dbReference type="PROSITE" id="PS50127"/>
    </source>
</evidence>
<dbReference type="SUPFAM" id="SSF54495">
    <property type="entry name" value="UBC-like"/>
    <property type="match status" value="1"/>
</dbReference>
<dbReference type="EMBL" id="JAPMSZ010000009">
    <property type="protein sequence ID" value="KAJ5091757.1"/>
    <property type="molecule type" value="Genomic_DNA"/>
</dbReference>
<dbReference type="OrthoDB" id="10069349at2759"/>
<feature type="active site" description="Glycyl thioester intermediate" evidence="3">
    <location>
        <position position="94"/>
    </location>
</feature>
<dbReference type="SMART" id="SM00212">
    <property type="entry name" value="UBCc"/>
    <property type="match status" value="1"/>
</dbReference>
<feature type="region of interest" description="Disordered" evidence="4">
    <location>
        <begin position="374"/>
        <end position="453"/>
    </location>
</feature>
<dbReference type="Gene3D" id="3.10.110.10">
    <property type="entry name" value="Ubiquitin Conjugating Enzyme"/>
    <property type="match status" value="1"/>
</dbReference>
<feature type="domain" description="UBC core" evidence="5">
    <location>
        <begin position="3"/>
        <end position="156"/>
    </location>
</feature>